<dbReference type="RefSeq" id="WP_236821878.1">
    <property type="nucleotide sequence ID" value="NZ_JAUSTB010000017.1"/>
</dbReference>
<dbReference type="AlphaFoldDB" id="A0AAJ1WHF1"/>
<proteinExistence type="predicted"/>
<protein>
    <submittedName>
        <fullName evidence="2">Ran GTPase-activating protein (RanGAP) involved in mRNA processing and transport</fullName>
    </submittedName>
</protein>
<reference evidence="2 3" key="1">
    <citation type="submission" date="2023-07" db="EMBL/GenBank/DDBJ databases">
        <title>Sorghum-associated microbial communities from plants grown in Nebraska, USA.</title>
        <authorList>
            <person name="Schachtman D."/>
        </authorList>
    </citation>
    <scope>NUCLEOTIDE SEQUENCE [LARGE SCALE GENOMIC DNA]</scope>
    <source>
        <strain evidence="2 3">DS1001</strain>
    </source>
</reference>
<evidence type="ECO:0000256" key="1">
    <source>
        <dbReference type="SAM" id="MobiDB-lite"/>
    </source>
</evidence>
<keyword evidence="3" id="KW-1185">Reference proteome</keyword>
<dbReference type="InterPro" id="IPR025242">
    <property type="entry name" value="DUF4193"/>
</dbReference>
<dbReference type="Pfam" id="PF13834">
    <property type="entry name" value="DUF4193"/>
    <property type="match status" value="1"/>
</dbReference>
<evidence type="ECO:0000313" key="3">
    <source>
        <dbReference type="Proteomes" id="UP001239267"/>
    </source>
</evidence>
<dbReference type="EMBL" id="JAUSTB010000017">
    <property type="protein sequence ID" value="MDQ0147760.1"/>
    <property type="molecule type" value="Genomic_DNA"/>
</dbReference>
<dbReference type="Proteomes" id="UP001239267">
    <property type="component" value="Unassembled WGS sequence"/>
</dbReference>
<evidence type="ECO:0000313" key="2">
    <source>
        <dbReference type="EMBL" id="MDQ0147760.1"/>
    </source>
</evidence>
<accession>A0AAJ1WHF1</accession>
<sequence>MASDYDEVRPDVKESQESSLEALRTENTPDARSVVKELDEADTVDGVDLPGDYIAEELIVEVVPPKKDEFVCSSCFLVHHRSQLAKEKGGHAYCLECEG</sequence>
<name>A0AAJ1WHF1_9MICC</name>
<gene>
    <name evidence="2" type="ORF">J2T23_003688</name>
</gene>
<organism evidence="2 3">
    <name type="scientific">Pseudarthrobacter niigatensis</name>
    <dbReference type="NCBI Taxonomy" id="369935"/>
    <lineage>
        <taxon>Bacteria</taxon>
        <taxon>Bacillati</taxon>
        <taxon>Actinomycetota</taxon>
        <taxon>Actinomycetes</taxon>
        <taxon>Micrococcales</taxon>
        <taxon>Micrococcaceae</taxon>
        <taxon>Pseudarthrobacter</taxon>
    </lineage>
</organism>
<comment type="caution">
    <text evidence="2">The sequence shown here is derived from an EMBL/GenBank/DDBJ whole genome shotgun (WGS) entry which is preliminary data.</text>
</comment>
<feature type="compositionally biased region" description="Basic and acidic residues" evidence="1">
    <location>
        <begin position="23"/>
        <end position="32"/>
    </location>
</feature>
<feature type="compositionally biased region" description="Basic and acidic residues" evidence="1">
    <location>
        <begin position="1"/>
        <end position="16"/>
    </location>
</feature>
<feature type="region of interest" description="Disordered" evidence="1">
    <location>
        <begin position="1"/>
        <end position="32"/>
    </location>
</feature>